<dbReference type="InterPro" id="IPR041577">
    <property type="entry name" value="RT_RNaseH_2"/>
</dbReference>
<evidence type="ECO:0000256" key="1">
    <source>
        <dbReference type="ARBA" id="ARBA00012493"/>
    </source>
</evidence>
<feature type="domain" description="Reverse transcriptase" evidence="3">
    <location>
        <begin position="2"/>
        <end position="63"/>
    </location>
</feature>
<dbReference type="InterPro" id="IPR036397">
    <property type="entry name" value="RNaseH_sf"/>
</dbReference>
<dbReference type="Pfam" id="PF17919">
    <property type="entry name" value="RT_RNaseH_2"/>
    <property type="match status" value="1"/>
</dbReference>
<reference evidence="6" key="2">
    <citation type="submission" date="2020-06" db="EMBL/GenBank/DDBJ databases">
        <authorList>
            <person name="Sheffer M."/>
        </authorList>
    </citation>
    <scope>NUCLEOTIDE SEQUENCE</scope>
</reference>
<proteinExistence type="predicted"/>
<gene>
    <name evidence="6" type="ORF">HNY73_006011</name>
</gene>
<dbReference type="InterPro" id="IPR043502">
    <property type="entry name" value="DNA/RNA_pol_sf"/>
</dbReference>
<dbReference type="Pfam" id="PF17921">
    <property type="entry name" value="Integrase_H2C2"/>
    <property type="match status" value="1"/>
</dbReference>
<keyword evidence="7" id="KW-1185">Reference proteome</keyword>
<comment type="caution">
    <text evidence="6">The sequence shown here is derived from an EMBL/GenBank/DDBJ whole genome shotgun (WGS) entry which is preliminary data.</text>
</comment>
<dbReference type="Gene3D" id="3.10.20.370">
    <property type="match status" value="1"/>
</dbReference>
<dbReference type="CDD" id="cd01647">
    <property type="entry name" value="RT_LTR"/>
    <property type="match status" value="1"/>
</dbReference>
<dbReference type="GO" id="GO:0003964">
    <property type="term" value="F:RNA-directed DNA polymerase activity"/>
    <property type="evidence" value="ECO:0007669"/>
    <property type="project" value="UniProtKB-EC"/>
</dbReference>
<dbReference type="Gene3D" id="3.30.70.270">
    <property type="match status" value="3"/>
</dbReference>
<dbReference type="InterPro" id="IPR043128">
    <property type="entry name" value="Rev_trsase/Diguanyl_cyclase"/>
</dbReference>
<dbReference type="Gene3D" id="3.10.10.10">
    <property type="entry name" value="HIV Type 1 Reverse Transcriptase, subunit A, domain 1"/>
    <property type="match status" value="1"/>
</dbReference>
<protein>
    <recommendedName>
        <fullName evidence="1">RNA-directed DNA polymerase</fullName>
        <ecNumber evidence="1">2.7.7.49</ecNumber>
    </recommendedName>
</protein>
<keyword evidence="2" id="KW-0511">Multifunctional enzyme</keyword>
<dbReference type="AlphaFoldDB" id="A0A8T0FQT6"/>
<dbReference type="PANTHER" id="PTHR37984:SF5">
    <property type="entry name" value="PROTEIN NYNRIN-LIKE"/>
    <property type="match status" value="1"/>
</dbReference>
<dbReference type="SUPFAM" id="SSF56672">
    <property type="entry name" value="DNA/RNA polymerases"/>
    <property type="match status" value="1"/>
</dbReference>
<dbReference type="Proteomes" id="UP000807504">
    <property type="component" value="Unassembled WGS sequence"/>
</dbReference>
<organism evidence="6 7">
    <name type="scientific">Argiope bruennichi</name>
    <name type="common">Wasp spider</name>
    <name type="synonym">Aranea bruennichi</name>
    <dbReference type="NCBI Taxonomy" id="94029"/>
    <lineage>
        <taxon>Eukaryota</taxon>
        <taxon>Metazoa</taxon>
        <taxon>Ecdysozoa</taxon>
        <taxon>Arthropoda</taxon>
        <taxon>Chelicerata</taxon>
        <taxon>Arachnida</taxon>
        <taxon>Araneae</taxon>
        <taxon>Araneomorphae</taxon>
        <taxon>Entelegynae</taxon>
        <taxon>Araneoidea</taxon>
        <taxon>Araneidae</taxon>
        <taxon>Argiope</taxon>
    </lineage>
</organism>
<name>A0A8T0FQT6_ARGBR</name>
<evidence type="ECO:0000259" key="5">
    <source>
        <dbReference type="Pfam" id="PF17921"/>
    </source>
</evidence>
<evidence type="ECO:0000259" key="4">
    <source>
        <dbReference type="Pfam" id="PF17919"/>
    </source>
</evidence>
<evidence type="ECO:0000313" key="6">
    <source>
        <dbReference type="EMBL" id="KAF8791083.1"/>
    </source>
</evidence>
<dbReference type="Gene3D" id="1.10.340.70">
    <property type="match status" value="1"/>
</dbReference>
<dbReference type="GO" id="GO:0003676">
    <property type="term" value="F:nucleic acid binding"/>
    <property type="evidence" value="ECO:0007669"/>
    <property type="project" value="InterPro"/>
</dbReference>
<dbReference type="EMBL" id="JABXBU010000011">
    <property type="protein sequence ID" value="KAF8791083.1"/>
    <property type="molecule type" value="Genomic_DNA"/>
</dbReference>
<feature type="domain" description="Reverse transcriptase/retrotransposon-derived protein RNase H-like" evidence="4">
    <location>
        <begin position="162"/>
        <end position="248"/>
    </location>
</feature>
<dbReference type="InterPro" id="IPR050951">
    <property type="entry name" value="Retrovirus_Pol_polyprotein"/>
</dbReference>
<dbReference type="Pfam" id="PF00078">
    <property type="entry name" value="RVT_1"/>
    <property type="match status" value="1"/>
</dbReference>
<sequence>MSTLELKTGYHHIEVNPADRYKTAFVCPFGTFRYKRMPFDLRNTPATFQRLMDQFRNGLPTHIPDLKFVFERLQKFKLCVNREQCKFACARVKYLGLWITPKGIEVNQVKVAAIQNIPCPRNVKQLQSFLQTYSWYRKFIPNFSDIARHLSNLKKKNILWKWSEQEQQDFQTLKQCLVTQPVLKKVDPTKPFIIKMDASVYALGAVLLQGESPADERPIKYASRLLSSAEKNCSTTEREALAVTNATLWLTCFLDLNHKDICELKNIVIDVPSRTAAELKTEQLKDSELQKIIDCFEDIDKRVDFANWTQRGYVLNQEYSIATLHTLKRKKLTTHYGADGTFFFRISSRYYWTGMRKFITDYVKNCADCIRYKATNQKPAGLIQTHVPAQRFESIAIDLFGPLPETSEDMKSIFIVEDCTTKWVELFPLKQATAKELP</sequence>
<dbReference type="Gene3D" id="3.30.420.10">
    <property type="entry name" value="Ribonuclease H-like superfamily/Ribonuclease H"/>
    <property type="match status" value="1"/>
</dbReference>
<evidence type="ECO:0000313" key="7">
    <source>
        <dbReference type="Proteomes" id="UP000807504"/>
    </source>
</evidence>
<feature type="domain" description="Integrase zinc-binding" evidence="5">
    <location>
        <begin position="333"/>
        <end position="374"/>
    </location>
</feature>
<reference evidence="6" key="1">
    <citation type="journal article" date="2020" name="bioRxiv">
        <title>Chromosome-level reference genome of the European wasp spider Argiope bruennichi: a resource for studies on range expansion and evolutionary adaptation.</title>
        <authorList>
            <person name="Sheffer M.M."/>
            <person name="Hoppe A."/>
            <person name="Krehenwinkel H."/>
            <person name="Uhl G."/>
            <person name="Kuss A.W."/>
            <person name="Jensen L."/>
            <person name="Jensen C."/>
            <person name="Gillespie R.G."/>
            <person name="Hoff K.J."/>
            <person name="Prost S."/>
        </authorList>
    </citation>
    <scope>NUCLEOTIDE SEQUENCE</scope>
</reference>
<evidence type="ECO:0000259" key="3">
    <source>
        <dbReference type="Pfam" id="PF00078"/>
    </source>
</evidence>
<evidence type="ECO:0000256" key="2">
    <source>
        <dbReference type="ARBA" id="ARBA00023268"/>
    </source>
</evidence>
<dbReference type="InterPro" id="IPR000477">
    <property type="entry name" value="RT_dom"/>
</dbReference>
<accession>A0A8T0FQT6</accession>
<dbReference type="FunFam" id="3.30.70.270:FF:000020">
    <property type="entry name" value="Transposon Tf2-6 polyprotein-like Protein"/>
    <property type="match status" value="1"/>
</dbReference>
<dbReference type="PANTHER" id="PTHR37984">
    <property type="entry name" value="PROTEIN CBG26694"/>
    <property type="match status" value="1"/>
</dbReference>
<dbReference type="EC" id="2.7.7.49" evidence="1"/>
<dbReference type="InterPro" id="IPR041588">
    <property type="entry name" value="Integrase_H2C2"/>
</dbReference>